<keyword evidence="4" id="KW-0539">Nucleus</keyword>
<name>A0A6G1QMB1_CHAAH</name>
<dbReference type="PANTHER" id="PTHR18829">
    <property type="entry name" value="PROTEIN YAE1 HOMOLOG"/>
    <property type="match status" value="1"/>
</dbReference>
<evidence type="ECO:0000313" key="6">
    <source>
        <dbReference type="EMBL" id="KAF3703712.1"/>
    </source>
</evidence>
<accession>A0A6G1QMB1</accession>
<gene>
    <name evidence="6" type="ORF">EXN66_Car019400</name>
</gene>
<reference evidence="7" key="2">
    <citation type="submission" date="2019-02" db="EMBL/GenBank/DDBJ databases">
        <title>Opniocepnalus argus Var Kimnra genome.</title>
        <authorList>
            <person name="Zhou C."/>
            <person name="Xiao S."/>
        </authorList>
    </citation>
    <scope>NUCLEOTIDE SEQUENCE [LARGE SCALE GENOMIC DNA]</scope>
</reference>
<evidence type="ECO:0000256" key="2">
    <source>
        <dbReference type="ARBA" id="ARBA00004496"/>
    </source>
</evidence>
<dbReference type="EMBL" id="CM015730">
    <property type="protein sequence ID" value="KAF3703712.1"/>
    <property type="molecule type" value="Genomic_DNA"/>
</dbReference>
<dbReference type="InterPro" id="IPR038881">
    <property type="entry name" value="Yae1-like"/>
</dbReference>
<reference evidence="6 7" key="1">
    <citation type="submission" date="2019-02" db="EMBL/GenBank/DDBJ databases">
        <title>Opniocepnalus argus genome.</title>
        <authorList>
            <person name="Zhou C."/>
            <person name="Xiao S."/>
        </authorList>
    </citation>
    <scope>NUCLEOTIDE SEQUENCE [LARGE SCALE GENOMIC DNA]</scope>
    <source>
        <strain evidence="6">OARG1902GOOAL</strain>
        <tissue evidence="6">Muscle</tissue>
    </source>
</reference>
<proteinExistence type="predicted"/>
<dbReference type="Pfam" id="PF09811">
    <property type="entry name" value="Yae1_N"/>
    <property type="match status" value="1"/>
</dbReference>
<keyword evidence="3" id="KW-0963">Cytoplasm</keyword>
<dbReference type="GO" id="GO:0005737">
    <property type="term" value="C:cytoplasm"/>
    <property type="evidence" value="ECO:0007669"/>
    <property type="project" value="UniProtKB-SubCell"/>
</dbReference>
<comment type="subcellular location">
    <subcellularLocation>
        <location evidence="2">Cytoplasm</location>
    </subcellularLocation>
    <subcellularLocation>
        <location evidence="1">Nucleus</location>
    </subcellularLocation>
</comment>
<dbReference type="AlphaFoldDB" id="A0A6G1QMB1"/>
<evidence type="ECO:0000259" key="5">
    <source>
        <dbReference type="Pfam" id="PF09811"/>
    </source>
</evidence>
<evidence type="ECO:0000256" key="4">
    <source>
        <dbReference type="ARBA" id="ARBA00023242"/>
    </source>
</evidence>
<dbReference type="Proteomes" id="UP000503349">
    <property type="component" value="Chromosome 19"/>
</dbReference>
<evidence type="ECO:0000256" key="1">
    <source>
        <dbReference type="ARBA" id="ARBA00004123"/>
    </source>
</evidence>
<organism evidence="6 7">
    <name type="scientific">Channa argus</name>
    <name type="common">Northern snakehead</name>
    <name type="synonym">Ophicephalus argus</name>
    <dbReference type="NCBI Taxonomy" id="215402"/>
    <lineage>
        <taxon>Eukaryota</taxon>
        <taxon>Metazoa</taxon>
        <taxon>Chordata</taxon>
        <taxon>Craniata</taxon>
        <taxon>Vertebrata</taxon>
        <taxon>Euteleostomi</taxon>
        <taxon>Actinopterygii</taxon>
        <taxon>Neopterygii</taxon>
        <taxon>Teleostei</taxon>
        <taxon>Neoteleostei</taxon>
        <taxon>Acanthomorphata</taxon>
        <taxon>Anabantaria</taxon>
        <taxon>Anabantiformes</taxon>
        <taxon>Channoidei</taxon>
        <taxon>Channidae</taxon>
        <taxon>Channa</taxon>
    </lineage>
</organism>
<dbReference type="InterPro" id="IPR019191">
    <property type="entry name" value="Essential_protein_Yae1_N"/>
</dbReference>
<dbReference type="GO" id="GO:0005634">
    <property type="term" value="C:nucleus"/>
    <property type="evidence" value="ECO:0007669"/>
    <property type="project" value="UniProtKB-SubCell"/>
</dbReference>
<protein>
    <submittedName>
        <fullName evidence="6">Yae1 domain-containing protein 1</fullName>
    </submittedName>
</protein>
<feature type="domain" description="Essential protein Yae1 N-terminal" evidence="5">
    <location>
        <begin position="107"/>
        <end position="145"/>
    </location>
</feature>
<evidence type="ECO:0000256" key="3">
    <source>
        <dbReference type="ARBA" id="ARBA00022490"/>
    </source>
</evidence>
<keyword evidence="7" id="KW-1185">Reference proteome</keyword>
<dbReference type="PANTHER" id="PTHR18829:SF0">
    <property type="entry name" value="PROTEIN YAE1 HOMOLOG"/>
    <property type="match status" value="1"/>
</dbReference>
<evidence type="ECO:0000313" key="7">
    <source>
        <dbReference type="Proteomes" id="UP000503349"/>
    </source>
</evidence>
<sequence>MCQVIALAGCFDFSSEGTEGVAAENEASGPTPFPEQRQLRRGLRVFSRPLLSGGCKCIPPRTNFKLGMSWVKSALSSGDDVFDDNADELNLERKEWTSNMKKRVKDGYVDGIDAGEEASLQVGFNLGFKEGAAQTAAVGRLKGIVSAIWCWCQIQYPESPVPASVTELLQQVSQHEDKILDNMRKALESPPPSVSDVSESMEDLEVEQADSGCCENGCKQTDCSKRAENMALDDMDVAHKPQMFCSSSTECCSRSGESLNHLLQRCVDVVSELRLPQELIRHIQELENMQ</sequence>